<proteinExistence type="predicted"/>
<protein>
    <submittedName>
        <fullName evidence="2">Uncharacterized protein</fullName>
    </submittedName>
</protein>
<evidence type="ECO:0000313" key="3">
    <source>
        <dbReference type="Proteomes" id="UP001214576"/>
    </source>
</evidence>
<evidence type="ECO:0000313" key="2">
    <source>
        <dbReference type="EMBL" id="KAI4549293.1"/>
    </source>
</evidence>
<comment type="caution">
    <text evidence="2">The sequence shown here is derived from an EMBL/GenBank/DDBJ whole genome shotgun (WGS) entry which is preliminary data.</text>
</comment>
<organism evidence="2 3">
    <name type="scientific">Ovis ammon polii</name>
    <dbReference type="NCBI Taxonomy" id="230172"/>
    <lineage>
        <taxon>Eukaryota</taxon>
        <taxon>Metazoa</taxon>
        <taxon>Chordata</taxon>
        <taxon>Craniata</taxon>
        <taxon>Vertebrata</taxon>
        <taxon>Euteleostomi</taxon>
        <taxon>Mammalia</taxon>
        <taxon>Eutheria</taxon>
        <taxon>Laurasiatheria</taxon>
        <taxon>Artiodactyla</taxon>
        <taxon>Ruminantia</taxon>
        <taxon>Pecora</taxon>
        <taxon>Bovidae</taxon>
        <taxon>Caprinae</taxon>
        <taxon>Ovis</taxon>
    </lineage>
</organism>
<name>A0AAD4UMU5_OVIAM</name>
<keyword evidence="3" id="KW-1185">Reference proteome</keyword>
<reference evidence="2" key="1">
    <citation type="submission" date="2022-03" db="EMBL/GenBank/DDBJ databases">
        <title>Genomic analyses of argali, domestic sheep and their hybrids provide insights into chromosomal evolution, heterosis and genetic basis of agronomic traits.</title>
        <authorList>
            <person name="Li M."/>
        </authorList>
    </citation>
    <scope>NUCLEOTIDE SEQUENCE</scope>
    <source>
        <strain evidence="2">CAU-MHL-2022a</strain>
        <tissue evidence="2">Skin</tissue>
    </source>
</reference>
<dbReference type="Proteomes" id="UP001214576">
    <property type="component" value="Unassembled WGS sequence"/>
</dbReference>
<accession>A0AAD4UMU5</accession>
<dbReference type="AlphaFoldDB" id="A0AAD4UMU5"/>
<feature type="region of interest" description="Disordered" evidence="1">
    <location>
        <begin position="355"/>
        <end position="376"/>
    </location>
</feature>
<gene>
    <name evidence="2" type="ORF">MG293_001623</name>
</gene>
<dbReference type="EMBL" id="JAKZEL010000001">
    <property type="protein sequence ID" value="KAI4549293.1"/>
    <property type="molecule type" value="Genomic_DNA"/>
</dbReference>
<sequence length="795" mass="88127">MWALPLGREDPLEESTASHAIFLPGELRQVCAGMADLSLREKEAAFPTLFSKQDVKVDARTVSVTQMKSHEFFRKFHGQRNLVGYSPWGHKRVRHNLANRQRQEGFLPREENGSFFFSSDYHSVFNLGDLLSEKSQNISIFASNVVDWSSSEYILNQAEQSTNSEVKNVDYSMAPGFSFYNMVKEFLQRGELTGYRHSETLVTFKMNRVCGFPRGERNRKVYYYLSEVAFLEQTWRISLDSPMVVERDMGLWLGTGILNSDALKTEEAVCWIFGDYYSLFADVLSGSKPPMLIRKNGDSCSAKVLKQEAIPQDVPLWVLTSCVLVRCGPEVDDQPKARTFVEYLLNAKGFPDSSVGKESTCNAEDPRSIPGSGRSSGERIGYPLQYSWASLVVQLKSHVKKHKDLSFHTSGCGNGGMLDPFEKDEKNSLGIISSPIEVFRVTAKLLPYGSCKGKKASVLATFSYSFSFSSPDDALVFLCTHTVDSGIRCHVTLISEVPSPPDLLSHVPIRNIVHYIQPAAITLELSKSFHANAVHPSNSLDPPGLDPGIELCNFSFFSITGQGIDLDYHDIEWFAFKMNSTTSQIFLLNSSCSTMKITLCGPDRSLLPLHSLRCCVSFSPVAVSGSHCLAVVHRLLVVVASPVVEHQALRVDYNGNILKNVVECVVGCDGIPVERNALAGAAGETPPPPTWFGSTSHFSTDGTAATLQNPKSDLKSNQAHKGNLMWYPQPFVIIDGIDLIPFSKCYLRYSFDLIPVLGRSPGEGNGIRLHYLCLENSMDRGAWQATVHGITKSRT</sequence>
<evidence type="ECO:0000256" key="1">
    <source>
        <dbReference type="SAM" id="MobiDB-lite"/>
    </source>
</evidence>